<reference evidence="1 2" key="1">
    <citation type="submission" date="2015-12" db="EMBL/GenBank/DDBJ databases">
        <title>The genome of Folsomia candida.</title>
        <authorList>
            <person name="Faddeeva A."/>
            <person name="Derks M.F."/>
            <person name="Anvar Y."/>
            <person name="Smit S."/>
            <person name="Van Straalen N."/>
            <person name="Roelofs D."/>
        </authorList>
    </citation>
    <scope>NUCLEOTIDE SEQUENCE [LARGE SCALE GENOMIC DNA]</scope>
    <source>
        <strain evidence="1 2">VU population</strain>
        <tissue evidence="1">Whole body</tissue>
    </source>
</reference>
<dbReference type="EMBL" id="LNIX01000016">
    <property type="protein sequence ID" value="OXA46295.1"/>
    <property type="molecule type" value="Genomic_DNA"/>
</dbReference>
<gene>
    <name evidence="1" type="ORF">Fcan01_19111</name>
</gene>
<dbReference type="Proteomes" id="UP000198287">
    <property type="component" value="Unassembled WGS sequence"/>
</dbReference>
<evidence type="ECO:0000313" key="1">
    <source>
        <dbReference type="EMBL" id="OXA46295.1"/>
    </source>
</evidence>
<sequence>MAIFSRKRVAPFLFTPLFFHSLDDGVVCLQIRAWMENDFQGNEFVPQIDRTGVCINVPDAFNDQISSLIADDCVQIWRDFGCVGEGRQIAQTTQVARLSDFNFNDVTSSVSFC</sequence>
<protein>
    <submittedName>
        <fullName evidence="1">Uncharacterized protein</fullName>
    </submittedName>
</protein>
<dbReference type="AlphaFoldDB" id="A0A226DL83"/>
<proteinExistence type="predicted"/>
<name>A0A226DL83_FOLCA</name>
<keyword evidence="2" id="KW-1185">Reference proteome</keyword>
<dbReference type="Gene3D" id="2.60.20.10">
    <property type="entry name" value="Crystallins"/>
    <property type="match status" value="1"/>
</dbReference>
<organism evidence="1 2">
    <name type="scientific">Folsomia candida</name>
    <name type="common">Springtail</name>
    <dbReference type="NCBI Taxonomy" id="158441"/>
    <lineage>
        <taxon>Eukaryota</taxon>
        <taxon>Metazoa</taxon>
        <taxon>Ecdysozoa</taxon>
        <taxon>Arthropoda</taxon>
        <taxon>Hexapoda</taxon>
        <taxon>Collembola</taxon>
        <taxon>Entomobryomorpha</taxon>
        <taxon>Isotomoidea</taxon>
        <taxon>Isotomidae</taxon>
        <taxon>Proisotominae</taxon>
        <taxon>Folsomia</taxon>
    </lineage>
</organism>
<comment type="caution">
    <text evidence="1">The sequence shown here is derived from an EMBL/GenBank/DDBJ whole genome shotgun (WGS) entry which is preliminary data.</text>
</comment>
<evidence type="ECO:0000313" key="2">
    <source>
        <dbReference type="Proteomes" id="UP000198287"/>
    </source>
</evidence>
<accession>A0A226DL83</accession>